<reference evidence="1 2" key="1">
    <citation type="submission" date="2024-09" db="EMBL/GenBank/DDBJ databases">
        <authorList>
            <person name="Sun Q."/>
            <person name="Mori K."/>
        </authorList>
    </citation>
    <scope>NUCLEOTIDE SEQUENCE [LARGE SCALE GENOMIC DNA]</scope>
    <source>
        <strain evidence="1 2">CECT 7955</strain>
    </source>
</reference>
<dbReference type="EMBL" id="JBHMEY010000039">
    <property type="protein sequence ID" value="MFB9097201.1"/>
    <property type="molecule type" value="Genomic_DNA"/>
</dbReference>
<keyword evidence="2" id="KW-1185">Reference proteome</keyword>
<sequence>MEKKVLFFTFLSFMVSCSTVHNKYFKMVEGEWQITTFYHGNKDLWTEGYYSIGFQDTKKSWMIKAENGEKNQFVLYDYKFYMNVDTLKIDVFNSKDPRLNANYNIYIDTIQETEESYTLQLTLDTEKTYIQAIKTKFKYHYPPGWKGDTPRRKAKE</sequence>
<organism evidence="1 2">
    <name type="scientific">Flavobacterium jumunjinense</name>
    <dbReference type="NCBI Taxonomy" id="998845"/>
    <lineage>
        <taxon>Bacteria</taxon>
        <taxon>Pseudomonadati</taxon>
        <taxon>Bacteroidota</taxon>
        <taxon>Flavobacteriia</taxon>
        <taxon>Flavobacteriales</taxon>
        <taxon>Flavobacteriaceae</taxon>
        <taxon>Flavobacterium</taxon>
    </lineage>
</organism>
<dbReference type="RefSeq" id="WP_236458191.1">
    <property type="nucleotide sequence ID" value="NZ_CBCSGE010000015.1"/>
</dbReference>
<gene>
    <name evidence="1" type="ORF">ACFFVF_11790</name>
</gene>
<proteinExistence type="predicted"/>
<dbReference type="PROSITE" id="PS51257">
    <property type="entry name" value="PROKAR_LIPOPROTEIN"/>
    <property type="match status" value="1"/>
</dbReference>
<protein>
    <recommendedName>
        <fullName evidence="3">Lipocalin-like domain-containing protein</fullName>
    </recommendedName>
</protein>
<evidence type="ECO:0000313" key="1">
    <source>
        <dbReference type="EMBL" id="MFB9097201.1"/>
    </source>
</evidence>
<comment type="caution">
    <text evidence="1">The sequence shown here is derived from an EMBL/GenBank/DDBJ whole genome shotgun (WGS) entry which is preliminary data.</text>
</comment>
<evidence type="ECO:0008006" key="3">
    <source>
        <dbReference type="Google" id="ProtNLM"/>
    </source>
</evidence>
<evidence type="ECO:0000313" key="2">
    <source>
        <dbReference type="Proteomes" id="UP001589607"/>
    </source>
</evidence>
<dbReference type="Proteomes" id="UP001589607">
    <property type="component" value="Unassembled WGS sequence"/>
</dbReference>
<name>A0ABV5GQD3_9FLAO</name>
<accession>A0ABV5GQD3</accession>